<keyword evidence="4" id="KW-1185">Reference proteome</keyword>
<evidence type="ECO:0000313" key="3">
    <source>
        <dbReference type="Ensembl" id="ENSPNAP00000026644.2"/>
    </source>
</evidence>
<dbReference type="STRING" id="42514.ENSPNAP00000026644"/>
<dbReference type="Ensembl" id="ENSPNAT00000004603.2">
    <property type="protein sequence ID" value="ENSPNAP00000026644.2"/>
    <property type="gene ID" value="ENSPNAG00000011953.2"/>
</dbReference>
<dbReference type="PANTHER" id="PTHR23095">
    <property type="entry name" value="PARANEOPLASTIC ANTIGEN"/>
    <property type="match status" value="1"/>
</dbReference>
<evidence type="ECO:0000259" key="1">
    <source>
        <dbReference type="Pfam" id="PF14893"/>
    </source>
</evidence>
<feature type="domain" description="Paraneoplastic antigen Ma-like N-terminal" evidence="2">
    <location>
        <begin position="13"/>
        <end position="100"/>
    </location>
</feature>
<evidence type="ECO:0000313" key="4">
    <source>
        <dbReference type="Proteomes" id="UP001501920"/>
    </source>
</evidence>
<dbReference type="GeneTree" id="ENSGT01030000234522"/>
<accession>A0A3B4DUJ8</accession>
<evidence type="ECO:0000259" key="2">
    <source>
        <dbReference type="Pfam" id="PF20846"/>
    </source>
</evidence>
<organism evidence="3 4">
    <name type="scientific">Pygocentrus nattereri</name>
    <name type="common">Red-bellied piranha</name>
    <dbReference type="NCBI Taxonomy" id="42514"/>
    <lineage>
        <taxon>Eukaryota</taxon>
        <taxon>Metazoa</taxon>
        <taxon>Chordata</taxon>
        <taxon>Craniata</taxon>
        <taxon>Vertebrata</taxon>
        <taxon>Euteleostomi</taxon>
        <taxon>Actinopterygii</taxon>
        <taxon>Neopterygii</taxon>
        <taxon>Teleostei</taxon>
        <taxon>Ostariophysi</taxon>
        <taxon>Characiformes</taxon>
        <taxon>Characoidei</taxon>
        <taxon>Pygocentrus</taxon>
    </lineage>
</organism>
<sequence length="385" mass="43480">MDPLLYSQFQDHLINWCRGEELDINHAILIVGVPQECAIGQIEEAMNTVRCWGRVQVRGSSFNAKTQSLTVLCECKEKINPKLVPPEVIPEDGSERWKIIITDGASIESDDFLKKLNGLLKAEGKTLDDLQGLYSQPTRPLSSTESIAQTMSALLSQNRSVPLEGHSYRRLRMFSRVIPTPAGEESLEHWLEQAYVMVEECECSEKEKKRRIMESVKGPALEVIQSVRSGEPEASPKTYLDALNTAFGSAESAEDVYFSFRLLQQRSGERLSDFLRRLEKSLTKVVQMGGLPSRDRDRARVEQLLWGAVASDLLLVQLRLRERKNNPPSFLELLGEIRVEEEYLVLRRQVNTAVRPVQTVETTEADQSVVLSLRAELKDGPEPLC</sequence>
<dbReference type="InterPro" id="IPR026523">
    <property type="entry name" value="PNMA"/>
</dbReference>
<proteinExistence type="predicted"/>
<feature type="domain" description="Paraneoplastic antigen Ma-like C-terminal" evidence="1">
    <location>
        <begin position="174"/>
        <end position="334"/>
    </location>
</feature>
<dbReference type="Pfam" id="PF14893">
    <property type="entry name" value="PNMA"/>
    <property type="match status" value="1"/>
</dbReference>
<reference evidence="3 4" key="1">
    <citation type="submission" date="2020-10" db="EMBL/GenBank/DDBJ databases">
        <title>Pygocentrus nattereri (red-bellied piranha) genome, fPygNat1, primary haplotype.</title>
        <authorList>
            <person name="Myers G."/>
            <person name="Meyer A."/>
            <person name="Karagic N."/>
            <person name="Pippel M."/>
            <person name="Winkler S."/>
            <person name="Tracey A."/>
            <person name="Wood J."/>
            <person name="Formenti G."/>
            <person name="Howe K."/>
            <person name="Fedrigo O."/>
            <person name="Jarvis E.D."/>
        </authorList>
    </citation>
    <scope>NUCLEOTIDE SEQUENCE [LARGE SCALE GENOMIC DNA]</scope>
</reference>
<dbReference type="AlphaFoldDB" id="A0A3B4DUJ8"/>
<evidence type="ECO:0008006" key="5">
    <source>
        <dbReference type="Google" id="ProtNLM"/>
    </source>
</evidence>
<dbReference type="PANTHER" id="PTHR23095:SF51">
    <property type="entry name" value="PARANEOPLASTIC ANTIGEN MA1 HOMOLOG-RELATED"/>
    <property type="match status" value="1"/>
</dbReference>
<dbReference type="InterPro" id="IPR048270">
    <property type="entry name" value="PNMA_C"/>
</dbReference>
<reference evidence="3" key="3">
    <citation type="submission" date="2025-09" db="UniProtKB">
        <authorList>
            <consortium name="Ensembl"/>
        </authorList>
    </citation>
    <scope>IDENTIFICATION</scope>
</reference>
<dbReference type="Pfam" id="PF20846">
    <property type="entry name" value="PNMA_N"/>
    <property type="match status" value="1"/>
</dbReference>
<reference evidence="3" key="2">
    <citation type="submission" date="2025-08" db="UniProtKB">
        <authorList>
            <consortium name="Ensembl"/>
        </authorList>
    </citation>
    <scope>IDENTIFICATION</scope>
</reference>
<protein>
    <recommendedName>
        <fullName evidence="5">Paraneoplastic antigen Ma1 homolog</fullName>
    </recommendedName>
</protein>
<dbReference type="InterPro" id="IPR048271">
    <property type="entry name" value="PNMA_N"/>
</dbReference>
<name>A0A3B4DUJ8_PYGNA</name>
<dbReference type="Proteomes" id="UP001501920">
    <property type="component" value="Chromosome 12"/>
</dbReference>